<gene>
    <name evidence="4" type="ORF">C1T31_06370</name>
</gene>
<dbReference type="InterPro" id="IPR029058">
    <property type="entry name" value="AB_hydrolase_fold"/>
</dbReference>
<dbReference type="Gene3D" id="3.40.50.1820">
    <property type="entry name" value="alpha/beta hydrolase"/>
    <property type="match status" value="1"/>
</dbReference>
<accession>A0A2K1E0Z6</accession>
<comment type="similarity">
    <text evidence="1">Belongs to the peptidase S33 family.</text>
</comment>
<evidence type="ECO:0000256" key="2">
    <source>
        <dbReference type="ARBA" id="ARBA00022801"/>
    </source>
</evidence>
<keyword evidence="2 4" id="KW-0378">Hydrolase</keyword>
<dbReference type="Proteomes" id="UP000236641">
    <property type="component" value="Unassembled WGS sequence"/>
</dbReference>
<reference evidence="4 5" key="1">
    <citation type="submission" date="2018-01" db="EMBL/GenBank/DDBJ databases">
        <title>The draft genome of Hanstruepera neustonica JCM19743.</title>
        <authorList>
            <person name="He R.-H."/>
            <person name="Du Z.-J."/>
        </authorList>
    </citation>
    <scope>NUCLEOTIDE SEQUENCE [LARGE SCALE GENOMIC DNA]</scope>
    <source>
        <strain evidence="4 5">JCM19743</strain>
    </source>
</reference>
<dbReference type="SUPFAM" id="SSF53474">
    <property type="entry name" value="alpha/beta-Hydrolases"/>
    <property type="match status" value="1"/>
</dbReference>
<keyword evidence="5" id="KW-1185">Reference proteome</keyword>
<dbReference type="Pfam" id="PF00561">
    <property type="entry name" value="Abhydrolase_1"/>
    <property type="match status" value="1"/>
</dbReference>
<dbReference type="PRINTS" id="PR00793">
    <property type="entry name" value="PROAMNOPTASE"/>
</dbReference>
<dbReference type="InterPro" id="IPR000073">
    <property type="entry name" value="AB_hydrolase_1"/>
</dbReference>
<evidence type="ECO:0000313" key="5">
    <source>
        <dbReference type="Proteomes" id="UP000236641"/>
    </source>
</evidence>
<organism evidence="4 5">
    <name type="scientific">Hanstruepera neustonica</name>
    <dbReference type="NCBI Taxonomy" id="1445657"/>
    <lineage>
        <taxon>Bacteria</taxon>
        <taxon>Pseudomonadati</taxon>
        <taxon>Bacteroidota</taxon>
        <taxon>Flavobacteriia</taxon>
        <taxon>Flavobacteriales</taxon>
        <taxon>Flavobacteriaceae</taxon>
        <taxon>Hanstruepera</taxon>
    </lineage>
</organism>
<dbReference type="AlphaFoldDB" id="A0A2K1E0Z6"/>
<sequence length="322" mass="36784">MIRMKNTTMHFHLLLTKELNKLLNMRTLIIWFLLITAYSTQAQTMLNIPIQNGNIHVTTYGGGEPILIINGGPGMNSNGFVSLAQELGKTHLAILYDQRGTGKSTISEINSETMTMDLMVSDIEIIRQYFGFENWIVLGHSFGGMLASYYLKKQPERIRGLILSGSGGFDLNITRNLNLLARLSETERDSLNYWNQRINQGDTTYLASYNRGKYLAPAYVYDRKHVPVIAERLTQGNSVVNSLIWQNMRAIEFNCRDGYRNFTNPVLIIQGKQDVMGNTIAREAHKLLENSELVFLNECVHYGWLEQPEGYFEAIHRFLSNF</sequence>
<proteinExistence type="inferred from homology"/>
<dbReference type="InterPro" id="IPR050266">
    <property type="entry name" value="AB_hydrolase_sf"/>
</dbReference>
<dbReference type="EMBL" id="POWF01000002">
    <property type="protein sequence ID" value="PNQ73946.1"/>
    <property type="molecule type" value="Genomic_DNA"/>
</dbReference>
<protein>
    <submittedName>
        <fullName evidence="4">Alpha/beta hydrolase</fullName>
    </submittedName>
</protein>
<evidence type="ECO:0000256" key="1">
    <source>
        <dbReference type="ARBA" id="ARBA00010088"/>
    </source>
</evidence>
<name>A0A2K1E0Z6_9FLAO</name>
<evidence type="ECO:0000313" key="4">
    <source>
        <dbReference type="EMBL" id="PNQ73946.1"/>
    </source>
</evidence>
<dbReference type="InterPro" id="IPR002410">
    <property type="entry name" value="Peptidase_S33"/>
</dbReference>
<dbReference type="GO" id="GO:0008233">
    <property type="term" value="F:peptidase activity"/>
    <property type="evidence" value="ECO:0007669"/>
    <property type="project" value="InterPro"/>
</dbReference>
<dbReference type="PANTHER" id="PTHR43798">
    <property type="entry name" value="MONOACYLGLYCEROL LIPASE"/>
    <property type="match status" value="1"/>
</dbReference>
<feature type="domain" description="AB hydrolase-1" evidence="3">
    <location>
        <begin position="65"/>
        <end position="306"/>
    </location>
</feature>
<dbReference type="OrthoDB" id="9780932at2"/>
<evidence type="ECO:0000259" key="3">
    <source>
        <dbReference type="Pfam" id="PF00561"/>
    </source>
</evidence>
<comment type="caution">
    <text evidence="4">The sequence shown here is derived from an EMBL/GenBank/DDBJ whole genome shotgun (WGS) entry which is preliminary data.</text>
</comment>
<dbReference type="GO" id="GO:0006508">
    <property type="term" value="P:proteolysis"/>
    <property type="evidence" value="ECO:0007669"/>
    <property type="project" value="InterPro"/>
</dbReference>